<evidence type="ECO:0000259" key="2">
    <source>
        <dbReference type="PROSITE" id="PS50106"/>
    </source>
</evidence>
<dbReference type="SUPFAM" id="SSF50156">
    <property type="entry name" value="PDZ domain-like"/>
    <property type="match status" value="1"/>
</dbReference>
<dbReference type="EMBL" id="HBEG01048739">
    <property type="protein sequence ID" value="CAD8386062.1"/>
    <property type="molecule type" value="Transcribed_RNA"/>
</dbReference>
<feature type="domain" description="PDZ" evidence="2">
    <location>
        <begin position="132"/>
        <end position="183"/>
    </location>
</feature>
<name>A0A7S0B844_9DINO</name>
<organism evidence="3">
    <name type="scientific">Pyrodinium bahamense</name>
    <dbReference type="NCBI Taxonomy" id="73915"/>
    <lineage>
        <taxon>Eukaryota</taxon>
        <taxon>Sar</taxon>
        <taxon>Alveolata</taxon>
        <taxon>Dinophyceae</taxon>
        <taxon>Gonyaulacales</taxon>
        <taxon>Pyrocystaceae</taxon>
        <taxon>Pyrodinium</taxon>
    </lineage>
</organism>
<feature type="region of interest" description="Disordered" evidence="1">
    <location>
        <begin position="1"/>
        <end position="81"/>
    </location>
</feature>
<sequence>MASPEPDSGGDASPSPGPPQDGSEPAKQDEAAPLLEAPTVATPSTPRSDRNLHKAPDQPAEEPAARPSLRGGPDDTRSACSVGEASKGAVFSIDSTCAASTLSGGTCSNTSLLPLLKASPPTPVGRIAGRYKVNLWRSSGGQPYGISFGSGSRAGEIVIAEDAPHLGLRKGDEVISINGQYVERVRECGQILTNSRDLELQLYHREPADDAEAEHHLTPLCGMCRESHGLPTCCEPCFNPPEPRCRAQAFPLRDLLLTTGPVPIDVYGSFAIQIVRISRKQPFGLVVAAIPEAEAEARGGADAELGAPRSQVGGHSTGPDDVVCASNVLSGDCCAEASADEAADPMEENVEDAPKVEPVTMFIKEHLPHLGLMEGDELLQINGVHANSVQTCKVALRTSMTLALELRRPGHAGLVRRLPEPSVAGASSVKDMNDHGGEDWLSGFWRRLGTRMRCLTSCCPPEDFSGIDRSHDLDLGKVFSDESYLQPACGQ</sequence>
<feature type="compositionally biased region" description="Basic and acidic residues" evidence="1">
    <location>
        <begin position="47"/>
        <end position="56"/>
    </location>
</feature>
<feature type="compositionally biased region" description="Low complexity" evidence="1">
    <location>
        <begin position="1"/>
        <end position="23"/>
    </location>
</feature>
<protein>
    <recommendedName>
        <fullName evidence="2">PDZ domain-containing protein</fullName>
    </recommendedName>
</protein>
<dbReference type="InterPro" id="IPR036034">
    <property type="entry name" value="PDZ_sf"/>
</dbReference>
<evidence type="ECO:0000256" key="1">
    <source>
        <dbReference type="SAM" id="MobiDB-lite"/>
    </source>
</evidence>
<dbReference type="InterPro" id="IPR001478">
    <property type="entry name" value="PDZ"/>
</dbReference>
<reference evidence="3" key="1">
    <citation type="submission" date="2021-01" db="EMBL/GenBank/DDBJ databases">
        <authorList>
            <person name="Corre E."/>
            <person name="Pelletier E."/>
            <person name="Niang G."/>
            <person name="Scheremetjew M."/>
            <person name="Finn R."/>
            <person name="Kale V."/>
            <person name="Holt S."/>
            <person name="Cochrane G."/>
            <person name="Meng A."/>
            <person name="Brown T."/>
            <person name="Cohen L."/>
        </authorList>
    </citation>
    <scope>NUCLEOTIDE SEQUENCE</scope>
    <source>
        <strain evidence="3">Pbaha01</strain>
    </source>
</reference>
<accession>A0A7S0B844</accession>
<dbReference type="PROSITE" id="PS50106">
    <property type="entry name" value="PDZ"/>
    <property type="match status" value="1"/>
</dbReference>
<dbReference type="AlphaFoldDB" id="A0A7S0B844"/>
<evidence type="ECO:0000313" key="3">
    <source>
        <dbReference type="EMBL" id="CAD8386062.1"/>
    </source>
</evidence>
<gene>
    <name evidence="3" type="ORF">PBAH0796_LOCUS29750</name>
</gene>
<proteinExistence type="predicted"/>